<dbReference type="Pfam" id="PF00400">
    <property type="entry name" value="WD40"/>
    <property type="match status" value="4"/>
</dbReference>
<dbReference type="InterPro" id="IPR036322">
    <property type="entry name" value="WD40_repeat_dom_sf"/>
</dbReference>
<evidence type="ECO:0000313" key="3">
    <source>
        <dbReference type="Proteomes" id="UP001515500"/>
    </source>
</evidence>
<keyword evidence="3" id="KW-1185">Reference proteome</keyword>
<dbReference type="RefSeq" id="XP_039121853.1">
    <property type="nucleotide sequence ID" value="XM_039265919.1"/>
</dbReference>
<dbReference type="SUPFAM" id="SSF50978">
    <property type="entry name" value="WD40 repeat-like"/>
    <property type="match status" value="1"/>
</dbReference>
<dbReference type="PANTHER" id="PTHR14604">
    <property type="entry name" value="WD40 REPEAT PF20"/>
    <property type="match status" value="1"/>
</dbReference>
<evidence type="ECO:0000256" key="2">
    <source>
        <dbReference type="SAM" id="MobiDB-lite"/>
    </source>
</evidence>
<sequence>MSQPLSLLPPNPNPNPNPNPDPSPSTSQPPPPPLQWRDLAVSWLSSHSTPPTATDLDSWIESNLHSLPESLRSLPRPELHRRIISLFNPAPTQVSNPSPSDPLHPYRFQRTDQWMPVYSWLESLDADSLVDSKEIMAWLESNRKVYDMLLLKHSKYHLMHYIQRLHLKVLKKKGKVPKGVQLSTARASVKIASGKLTTDAVPLQCKSPSNVMKDKEMFLNKKSEAFFRYELLTDLQNQLTRVLSKNKHATNLRNSPSLPLSKQPLKDNSGCQPSMVDKNAKFKSGETPNFLDAISIQVTEQLRPGSLLETVGGQKRKREPAIAIPAWSSSEAIFGTFRGDQPLSSHYGEVGTHDISRKNAQVSLAQKYSDRRNIATCLQGREIGFRGYDARNHGNWSSFLKGWRSLGRQFDGPAVWFERRSYSSWVPTWCAYTSNVAVAQTLGRQGVQKVLDVRFHPEGLPQLVCSCNEAPNELLLYNLLSGRATQLSGHNCQIQAVEFAVRGASVVSCGANLLKVWDCITGSCLFTLGSVGVDRSLVGHSKKIHAMTVNTWQSCLVATSGGIGDDKLLLWNALRGELAADLNMNLRAKDQCLPSIDAMEFCGEHLLVCGSDCAYNGPALVQLWDLGSPNSCVSFPAHDSFITSLKINSACNTIITGAGDGTIGLFDIRSCDAIGYLSVGSGYEVVVCGWITSASFSSCGTYFNASSTSNNTIVWDTRLMPMNRGQMPIEMSHRGSGMHYMRPLHCLSHGNQMPTAENSGQLPGHVDEGDQGVNDARWLNKEPILVTVSGDGCLAMWDVTLGKPCVRHIISHARCANTVAVSGNDEYLCSGGDDQKIVLYHNEKARARQNWRLSHPIIEKN</sequence>
<feature type="compositionally biased region" description="Polar residues" evidence="2">
    <location>
        <begin position="251"/>
        <end position="260"/>
    </location>
</feature>
<keyword evidence="1" id="KW-0853">WD repeat</keyword>
<dbReference type="PROSITE" id="PS50082">
    <property type="entry name" value="WD_REPEATS_2"/>
    <property type="match status" value="1"/>
</dbReference>
<dbReference type="Proteomes" id="UP001515500">
    <property type="component" value="Chromosome 4"/>
</dbReference>
<feature type="compositionally biased region" description="Pro residues" evidence="2">
    <location>
        <begin position="7"/>
        <end position="34"/>
    </location>
</feature>
<proteinExistence type="predicted"/>
<evidence type="ECO:0000313" key="5">
    <source>
        <dbReference type="RefSeq" id="XP_039121853.1"/>
    </source>
</evidence>
<dbReference type="SMART" id="SM00320">
    <property type="entry name" value="WD40"/>
    <property type="match status" value="6"/>
</dbReference>
<dbReference type="RefSeq" id="XP_039121852.1">
    <property type="nucleotide sequence ID" value="XM_039265918.1"/>
</dbReference>
<feature type="repeat" description="WD" evidence="1">
    <location>
        <begin position="635"/>
        <end position="670"/>
    </location>
</feature>
<name>A0AB40B3G9_DIOCR</name>
<protein>
    <submittedName>
        <fullName evidence="4 5">Uncharacterized protein LOC120258493 isoform X1</fullName>
    </submittedName>
</protein>
<feature type="region of interest" description="Disordered" evidence="2">
    <location>
        <begin position="247"/>
        <end position="269"/>
    </location>
</feature>
<evidence type="ECO:0000313" key="4">
    <source>
        <dbReference type="RefSeq" id="XP_039121852.1"/>
    </source>
</evidence>
<reference evidence="4 5" key="1">
    <citation type="submission" date="2025-04" db="UniProtKB">
        <authorList>
            <consortium name="RefSeq"/>
        </authorList>
    </citation>
    <scope>IDENTIFICATION</scope>
</reference>
<gene>
    <name evidence="4 5 6" type="primary">LOC120258493</name>
</gene>
<dbReference type="InterPro" id="IPR015943">
    <property type="entry name" value="WD40/YVTN_repeat-like_dom_sf"/>
</dbReference>
<dbReference type="RefSeq" id="XP_039121854.1">
    <property type="nucleotide sequence ID" value="XM_039265920.1"/>
</dbReference>
<dbReference type="PANTHER" id="PTHR14604:SF7">
    <property type="match status" value="1"/>
</dbReference>
<dbReference type="InterPro" id="IPR050995">
    <property type="entry name" value="WD-F-box_domain-protein"/>
</dbReference>
<dbReference type="InterPro" id="IPR001680">
    <property type="entry name" value="WD40_rpt"/>
</dbReference>
<dbReference type="GeneID" id="120258493"/>
<organism evidence="3 5">
    <name type="scientific">Dioscorea cayennensis subsp. rotundata</name>
    <name type="common">White Guinea yam</name>
    <name type="synonym">Dioscorea rotundata</name>
    <dbReference type="NCBI Taxonomy" id="55577"/>
    <lineage>
        <taxon>Eukaryota</taxon>
        <taxon>Viridiplantae</taxon>
        <taxon>Streptophyta</taxon>
        <taxon>Embryophyta</taxon>
        <taxon>Tracheophyta</taxon>
        <taxon>Spermatophyta</taxon>
        <taxon>Magnoliopsida</taxon>
        <taxon>Liliopsida</taxon>
        <taxon>Dioscoreales</taxon>
        <taxon>Dioscoreaceae</taxon>
        <taxon>Dioscorea</taxon>
    </lineage>
</organism>
<evidence type="ECO:0000313" key="6">
    <source>
        <dbReference type="RefSeq" id="XP_039121854.1"/>
    </source>
</evidence>
<dbReference type="AlphaFoldDB" id="A0AB40B3G9"/>
<accession>A0AB40B3G9</accession>
<feature type="region of interest" description="Disordered" evidence="2">
    <location>
        <begin position="1"/>
        <end position="36"/>
    </location>
</feature>
<evidence type="ECO:0000256" key="1">
    <source>
        <dbReference type="PROSITE-ProRule" id="PRU00221"/>
    </source>
</evidence>
<dbReference type="Gene3D" id="2.130.10.10">
    <property type="entry name" value="YVTN repeat-like/Quinoprotein amine dehydrogenase"/>
    <property type="match status" value="1"/>
</dbReference>